<evidence type="ECO:0000313" key="1">
    <source>
        <dbReference type="EMBL" id="CAL8128409.1"/>
    </source>
</evidence>
<gene>
    <name evidence="1" type="ORF">ODALV1_LOCUS22222</name>
</gene>
<dbReference type="EMBL" id="CAXLJM020000075">
    <property type="protein sequence ID" value="CAL8128409.1"/>
    <property type="molecule type" value="Genomic_DNA"/>
</dbReference>
<organism evidence="1 2">
    <name type="scientific">Orchesella dallaii</name>
    <dbReference type="NCBI Taxonomy" id="48710"/>
    <lineage>
        <taxon>Eukaryota</taxon>
        <taxon>Metazoa</taxon>
        <taxon>Ecdysozoa</taxon>
        <taxon>Arthropoda</taxon>
        <taxon>Hexapoda</taxon>
        <taxon>Collembola</taxon>
        <taxon>Entomobryomorpha</taxon>
        <taxon>Entomobryoidea</taxon>
        <taxon>Orchesellidae</taxon>
        <taxon>Orchesellinae</taxon>
        <taxon>Orchesella</taxon>
    </lineage>
</organism>
<protein>
    <submittedName>
        <fullName evidence="1">Uncharacterized protein</fullName>
    </submittedName>
</protein>
<evidence type="ECO:0000313" key="2">
    <source>
        <dbReference type="Proteomes" id="UP001642540"/>
    </source>
</evidence>
<dbReference type="InterPro" id="IPR011990">
    <property type="entry name" value="TPR-like_helical_dom_sf"/>
</dbReference>
<dbReference type="Gene3D" id="1.25.40.10">
    <property type="entry name" value="Tetratricopeptide repeat domain"/>
    <property type="match status" value="1"/>
</dbReference>
<accession>A0ABP1RHI1</accession>
<sequence length="121" mass="13651">MYKDAYQFFETTLGSNHLDTLGIRREMLVTLRNLDDAVANTALTGLQDISETIQMHHSYHQDAIVTKIQIGITMIKMGKYSACLELFSKLKAKLQDNYGLSAGMLANIIGWMDHAQRNVQT</sequence>
<reference evidence="1 2" key="1">
    <citation type="submission" date="2024-08" db="EMBL/GenBank/DDBJ databases">
        <authorList>
            <person name="Cucini C."/>
            <person name="Frati F."/>
        </authorList>
    </citation>
    <scope>NUCLEOTIDE SEQUENCE [LARGE SCALE GENOMIC DNA]</scope>
</reference>
<keyword evidence="2" id="KW-1185">Reference proteome</keyword>
<dbReference type="Proteomes" id="UP001642540">
    <property type="component" value="Unassembled WGS sequence"/>
</dbReference>
<comment type="caution">
    <text evidence="1">The sequence shown here is derived from an EMBL/GenBank/DDBJ whole genome shotgun (WGS) entry which is preliminary data.</text>
</comment>
<name>A0ABP1RHI1_9HEXA</name>
<proteinExistence type="predicted"/>